<proteinExistence type="predicted"/>
<comment type="caution">
    <text evidence="3">The sequence shown here is derived from an EMBL/GenBank/DDBJ whole genome shotgun (WGS) entry which is preliminary data.</text>
</comment>
<accession>A0A4Q1BRJ3</accession>
<dbReference type="Proteomes" id="UP000289152">
    <property type="component" value="Unassembled WGS sequence"/>
</dbReference>
<reference evidence="3 4" key="1">
    <citation type="submission" date="2016-06" db="EMBL/GenBank/DDBJ databases">
        <title>Evolution of pathogenesis and genome organization in the Tremellales.</title>
        <authorList>
            <person name="Cuomo C."/>
            <person name="Litvintseva A."/>
            <person name="Heitman J."/>
            <person name="Chen Y."/>
            <person name="Sun S."/>
            <person name="Springer D."/>
            <person name="Dromer F."/>
            <person name="Young S."/>
            <person name="Zeng Q."/>
            <person name="Chapman S."/>
            <person name="Gujja S."/>
            <person name="Saif S."/>
            <person name="Birren B."/>
        </authorList>
    </citation>
    <scope>NUCLEOTIDE SEQUENCE [LARGE SCALE GENOMIC DNA]</scope>
    <source>
        <strain evidence="3 4">ATCC 28783</strain>
    </source>
</reference>
<feature type="signal peptide" evidence="2">
    <location>
        <begin position="1"/>
        <end position="23"/>
    </location>
</feature>
<organism evidence="3 4">
    <name type="scientific">Tremella mesenterica</name>
    <name type="common">Jelly fungus</name>
    <dbReference type="NCBI Taxonomy" id="5217"/>
    <lineage>
        <taxon>Eukaryota</taxon>
        <taxon>Fungi</taxon>
        <taxon>Dikarya</taxon>
        <taxon>Basidiomycota</taxon>
        <taxon>Agaricomycotina</taxon>
        <taxon>Tremellomycetes</taxon>
        <taxon>Tremellales</taxon>
        <taxon>Tremellaceae</taxon>
        <taxon>Tremella</taxon>
    </lineage>
</organism>
<evidence type="ECO:0000256" key="1">
    <source>
        <dbReference type="SAM" id="MobiDB-lite"/>
    </source>
</evidence>
<keyword evidence="2" id="KW-0732">Signal</keyword>
<sequence length="333" mass="35242">MIFSATLGGVVLAILGNVEQVSAINATAAGPVYVPGGLDCKDITRDQMVTMAPFEESVTMDDLAAAMCSIVHKNQGWITKNVYTPGGKPDTQLMTGFVLAQPESLQPQWTNVTLPASDPEGVVGVPGTNWWPYGYKVSYYNLWTFKGQASGCDNALEAVTGFDATTEYPDLTSDTDKAELLNMLRQHVDSSPILLGMSASNKLLGNSECVAALTTGWDGKTLNVTIYDNYNTARTFNLDDIWSNLESWTHLTNWDVFGGAPIGNITFPPMPAPPAPPPATSESPSITPTTTTTSTSVVATTTTTTTTTTTHGGGGGGGGGGCKRDIWGRVRCI</sequence>
<feature type="compositionally biased region" description="Low complexity" evidence="1">
    <location>
        <begin position="280"/>
        <end position="310"/>
    </location>
</feature>
<feature type="region of interest" description="Disordered" evidence="1">
    <location>
        <begin position="271"/>
        <end position="322"/>
    </location>
</feature>
<evidence type="ECO:0000313" key="3">
    <source>
        <dbReference type="EMBL" id="RXK40588.1"/>
    </source>
</evidence>
<feature type="compositionally biased region" description="Gly residues" evidence="1">
    <location>
        <begin position="311"/>
        <end position="321"/>
    </location>
</feature>
<protein>
    <recommendedName>
        <fullName evidence="5">Calpain catalytic domain-containing protein</fullName>
    </recommendedName>
</protein>
<evidence type="ECO:0000256" key="2">
    <source>
        <dbReference type="SAM" id="SignalP"/>
    </source>
</evidence>
<keyword evidence="4" id="KW-1185">Reference proteome</keyword>
<dbReference type="AlphaFoldDB" id="A0A4Q1BRJ3"/>
<evidence type="ECO:0008006" key="5">
    <source>
        <dbReference type="Google" id="ProtNLM"/>
    </source>
</evidence>
<evidence type="ECO:0000313" key="4">
    <source>
        <dbReference type="Proteomes" id="UP000289152"/>
    </source>
</evidence>
<dbReference type="InParanoid" id="A0A4Q1BRJ3"/>
<dbReference type="VEuPathDB" id="FungiDB:TREMEDRAFT_62492"/>
<gene>
    <name evidence="3" type="ORF">M231_02043</name>
</gene>
<dbReference type="EMBL" id="SDIL01000016">
    <property type="protein sequence ID" value="RXK40588.1"/>
    <property type="molecule type" value="Genomic_DNA"/>
</dbReference>
<name>A0A4Q1BRJ3_TREME</name>
<feature type="chain" id="PRO_5020590459" description="Calpain catalytic domain-containing protein" evidence="2">
    <location>
        <begin position="24"/>
        <end position="333"/>
    </location>
</feature>